<feature type="compositionally biased region" description="Basic residues" evidence="7">
    <location>
        <begin position="1613"/>
        <end position="1622"/>
    </location>
</feature>
<dbReference type="Pfam" id="PF12717">
    <property type="entry name" value="Cnd1"/>
    <property type="match status" value="1"/>
</dbReference>
<evidence type="ECO:0000313" key="10">
    <source>
        <dbReference type="WBParaSite" id="HCON_00193640-00001"/>
    </source>
</evidence>
<feature type="domain" description="Condensin complex subunit 1 C-terminal" evidence="8">
    <location>
        <begin position="1043"/>
        <end position="1209"/>
    </location>
</feature>
<accession>A0A7I4Z6R9</accession>
<dbReference type="PANTHER" id="PTHR14222:SF1">
    <property type="entry name" value="CONDENSIN-2 COMPLEX SUBUNIT D3"/>
    <property type="match status" value="1"/>
</dbReference>
<dbReference type="Proteomes" id="UP000025227">
    <property type="component" value="Unplaced"/>
</dbReference>
<dbReference type="GO" id="GO:0051301">
    <property type="term" value="P:cell division"/>
    <property type="evidence" value="ECO:0007669"/>
    <property type="project" value="UniProtKB-KW"/>
</dbReference>
<dbReference type="OrthoDB" id="10263978at2759"/>
<protein>
    <submittedName>
        <fullName evidence="10">Cnd1 domain-containing protein</fullName>
    </submittedName>
</protein>
<keyword evidence="3" id="KW-0498">Mitosis</keyword>
<sequence>MGSIAHLIDFLRSEFSSVEDITDEWASSSVEGNYMDFAAISSVFTPSFYEDVRITSRLRQLLTNLAQFEEECDDPEVWNELIAVEISGQQLCLLLWYSLEWALNKNSMFELVERGVLAACSYLHLASIKGSKAYHIFNPYLYQKCLQVFRSLYRCLAYDCREAGSQNKTERKGKQKKRQEEMDVDEDEAEEEVDVARTFDKGEVKHLFEEASESLFVLLGKISLSSYAEIPLMTTMLVRDMARIDCSQDTKVAVVETLRDFKKLRKLSDRSFALMHRLIDSRHTPGGYLVISRIIYPRLAFWTFECDVIPSSTAIPTMFTTWRDLMVKFIKIRVELNNVGELCNFFAVLENLYLRCTDRLEYRTRLAQSVLNVLQLLPREYHYEYVQRIEVFSKNQRVGARNFAIEIVPLILKGLDLSGSDPGPIEYPPDGDVTGFEADKNAGPSSEAENMDVSKPSTSDEDSGSGSTKRKAKAAKSAAPVEQTEKTERVPALAALYRCVVRSCLDKASTVRLRAMFHLPSLLESEPHRELLIHHARSMFEETPKVFIGIVSEKEEGAENEPEEISENMFLDDSEIIIENLILHLILTGAGDDAAGVRKYAVIALQALFPFITEESDAQSAVECLEECCLDSSLMVRKQAAEVLDFLLSSSQQFRDVLEEGWLAAVLPMVNDREQSVQQMISKIVTKTVINPLMLDTDATAWKMLHAIELENNNRRLLSRALMQEHQEGNIKPALVECLNRKLESCPGEMDVIWMLLADLSAIFKVNPKKALKAWYAIQDGDPMNRVRYVTRVLSRSYAHLDSRARADLCADIKTKITEFRIDAMNIPSAYLCLAKLMDAVGEESTGKKNLQKVGKQLLNISRSHIRESLQKIDDEYDYPDRLEARETLLIRVITTIGEVVQFSPRLMNAGVRLFDALKSIVSSDIFNDHELPVVNPAIPSVRPTPISSRANSPTPTHSRAPSPTPSMVSSNQDDNPISAQNLPVIPQHILLDASANRRALLTPRVRAHAVLTIGKFCLMDEKIAKSTIPVFVKQLKLNSDHVIRNNIALVICDLCIRYTSMVDRYSPIVAACLKDTSTLVRKQILQSLTSLIKEQFIRWEGQIMYRFVSTILDENKIIMEYTKFCLRDVLLLQFPELFSSHFIECLMYFNNVPVSCEREVVQEVVDPAYRVSLHGPENEENRMTIYKFMLSTFDDTHKFTLMAHICTQIICPVMNGKLILEDPCVFALMRDSLTVMSLKEIKLNMDVGKGPDEEDEPPAVVVAAAKEMITETFRKAMIEYVMPALLDLRVYLNERRSSLRGPLYCVFRAICREHKEQIDAFLDGDQQLKAEVEYDIYRFEMREKAERAAAKKRAEEAAKERRRSRRSMALVNRPPEEDDEDVTQRSGGPQAATDVVNVQASEEAPEIKQEPIEQEDVVMREVTPEPHSPTAHVTAEIVLTQCQDKQLGISVVCSEGQRVNELIAARHDVQAGTAPAASSAPTDEFVPTATGSSTENMVASSYEAPKSPDMVMDAQPAPQVEVEPVKSTTACEPTEKENQHTAEENSLRRSVRLASTPSSTAAGARLSRRATSSVSDESAVPSRAMSTPNKPISDLTFGDLNLSAIEGDAKRISRKPGRPRLSRKEMENIKEENS</sequence>
<feature type="compositionally biased region" description="Low complexity" evidence="7">
    <location>
        <begin position="1474"/>
        <end position="1483"/>
    </location>
</feature>
<keyword evidence="5" id="KW-0539">Nucleus</keyword>
<dbReference type="InterPro" id="IPR016024">
    <property type="entry name" value="ARM-type_fold"/>
</dbReference>
<dbReference type="WBParaSite" id="HCON_00193640-00001">
    <property type="protein sequence ID" value="HCON_00193640-00001"/>
    <property type="gene ID" value="HCON_00193640"/>
</dbReference>
<dbReference type="GO" id="GO:0000779">
    <property type="term" value="C:condensed chromosome, centromeric region"/>
    <property type="evidence" value="ECO:0007669"/>
    <property type="project" value="TreeGrafter"/>
</dbReference>
<evidence type="ECO:0000256" key="3">
    <source>
        <dbReference type="ARBA" id="ARBA00022776"/>
    </source>
</evidence>
<keyword evidence="4" id="KW-0226">DNA condensation</keyword>
<dbReference type="InterPro" id="IPR032682">
    <property type="entry name" value="Cnd1_C"/>
</dbReference>
<name>A0A7I4Z6R9_HAECO</name>
<evidence type="ECO:0000256" key="6">
    <source>
        <dbReference type="ARBA" id="ARBA00023306"/>
    </source>
</evidence>
<dbReference type="GO" id="GO:0005634">
    <property type="term" value="C:nucleus"/>
    <property type="evidence" value="ECO:0007669"/>
    <property type="project" value="UniProtKB-SubCell"/>
</dbReference>
<dbReference type="InterPro" id="IPR026971">
    <property type="entry name" value="CND1/NCAPD3"/>
</dbReference>
<feature type="region of interest" description="Disordered" evidence="7">
    <location>
        <begin position="939"/>
        <end position="978"/>
    </location>
</feature>
<dbReference type="GO" id="GO:0000796">
    <property type="term" value="C:condensin complex"/>
    <property type="evidence" value="ECO:0007669"/>
    <property type="project" value="TreeGrafter"/>
</dbReference>
<dbReference type="PANTHER" id="PTHR14222">
    <property type="entry name" value="CONDENSIN"/>
    <property type="match status" value="1"/>
</dbReference>
<feature type="compositionally biased region" description="Basic and acidic residues" evidence="7">
    <location>
        <begin position="1351"/>
        <end position="1360"/>
    </location>
</feature>
<comment type="subcellular location">
    <subcellularLocation>
        <location evidence="1">Nucleus</location>
    </subcellularLocation>
</comment>
<feature type="region of interest" description="Disordered" evidence="7">
    <location>
        <begin position="423"/>
        <end position="485"/>
    </location>
</feature>
<dbReference type="InterPro" id="IPR011989">
    <property type="entry name" value="ARM-like"/>
</dbReference>
<dbReference type="GO" id="GO:0010032">
    <property type="term" value="P:meiotic chromosome condensation"/>
    <property type="evidence" value="ECO:0007669"/>
    <property type="project" value="TreeGrafter"/>
</dbReference>
<keyword evidence="9" id="KW-1185">Reference proteome</keyword>
<dbReference type="SUPFAM" id="SSF48371">
    <property type="entry name" value="ARM repeat"/>
    <property type="match status" value="1"/>
</dbReference>
<evidence type="ECO:0000256" key="5">
    <source>
        <dbReference type="ARBA" id="ARBA00023242"/>
    </source>
</evidence>
<dbReference type="Gene3D" id="1.25.10.10">
    <property type="entry name" value="Leucine-rich Repeat Variant"/>
    <property type="match status" value="2"/>
</dbReference>
<reference evidence="10" key="1">
    <citation type="submission" date="2020-12" db="UniProtKB">
        <authorList>
            <consortium name="WormBaseParasite"/>
        </authorList>
    </citation>
    <scope>IDENTIFICATION</scope>
    <source>
        <strain evidence="10">MHco3</strain>
    </source>
</reference>
<evidence type="ECO:0000259" key="8">
    <source>
        <dbReference type="Pfam" id="PF12717"/>
    </source>
</evidence>
<feature type="compositionally biased region" description="Basic and acidic residues" evidence="7">
    <location>
        <begin position="1623"/>
        <end position="1635"/>
    </location>
</feature>
<keyword evidence="2" id="KW-0132">Cell division</keyword>
<feature type="region of interest" description="Disordered" evidence="7">
    <location>
        <begin position="167"/>
        <end position="187"/>
    </location>
</feature>
<proteinExistence type="predicted"/>
<feature type="region of interest" description="Disordered" evidence="7">
    <location>
        <begin position="1520"/>
        <end position="1635"/>
    </location>
</feature>
<feature type="region of interest" description="Disordered" evidence="7">
    <location>
        <begin position="1351"/>
        <end position="1392"/>
    </location>
</feature>
<dbReference type="OMA" id="RWAGQIM"/>
<evidence type="ECO:0000256" key="4">
    <source>
        <dbReference type="ARBA" id="ARBA00023067"/>
    </source>
</evidence>
<feature type="compositionally biased region" description="Basic and acidic residues" evidence="7">
    <location>
        <begin position="1534"/>
        <end position="1548"/>
    </location>
</feature>
<evidence type="ECO:0000256" key="7">
    <source>
        <dbReference type="SAM" id="MobiDB-lite"/>
    </source>
</evidence>
<evidence type="ECO:0000313" key="9">
    <source>
        <dbReference type="Proteomes" id="UP000025227"/>
    </source>
</evidence>
<dbReference type="GO" id="GO:0007076">
    <property type="term" value="P:mitotic chromosome condensation"/>
    <property type="evidence" value="ECO:0007669"/>
    <property type="project" value="InterPro"/>
</dbReference>
<feature type="region of interest" description="Disordered" evidence="7">
    <location>
        <begin position="1473"/>
        <end position="1497"/>
    </location>
</feature>
<evidence type="ECO:0000256" key="1">
    <source>
        <dbReference type="ARBA" id="ARBA00004123"/>
    </source>
</evidence>
<evidence type="ECO:0000256" key="2">
    <source>
        <dbReference type="ARBA" id="ARBA00022618"/>
    </source>
</evidence>
<keyword evidence="6" id="KW-0131">Cell cycle</keyword>
<dbReference type="GO" id="GO:0042393">
    <property type="term" value="F:histone binding"/>
    <property type="evidence" value="ECO:0007669"/>
    <property type="project" value="TreeGrafter"/>
</dbReference>
<feature type="compositionally biased region" description="Polar residues" evidence="7">
    <location>
        <begin position="946"/>
        <end position="978"/>
    </location>
</feature>
<organism evidence="9 10">
    <name type="scientific">Haemonchus contortus</name>
    <name type="common">Barber pole worm</name>
    <dbReference type="NCBI Taxonomy" id="6289"/>
    <lineage>
        <taxon>Eukaryota</taxon>
        <taxon>Metazoa</taxon>
        <taxon>Ecdysozoa</taxon>
        <taxon>Nematoda</taxon>
        <taxon>Chromadorea</taxon>
        <taxon>Rhabditida</taxon>
        <taxon>Rhabditina</taxon>
        <taxon>Rhabditomorpha</taxon>
        <taxon>Strongyloidea</taxon>
        <taxon>Trichostrongylidae</taxon>
        <taxon>Haemonchus</taxon>
    </lineage>
</organism>